<evidence type="ECO:0000313" key="2">
    <source>
        <dbReference type="Proteomes" id="UP000075809"/>
    </source>
</evidence>
<organism evidence="1 2">
    <name type="scientific">Mycetomoellerius zeteki</name>
    <dbReference type="NCBI Taxonomy" id="64791"/>
    <lineage>
        <taxon>Eukaryota</taxon>
        <taxon>Metazoa</taxon>
        <taxon>Ecdysozoa</taxon>
        <taxon>Arthropoda</taxon>
        <taxon>Hexapoda</taxon>
        <taxon>Insecta</taxon>
        <taxon>Pterygota</taxon>
        <taxon>Neoptera</taxon>
        <taxon>Endopterygota</taxon>
        <taxon>Hymenoptera</taxon>
        <taxon>Apocrita</taxon>
        <taxon>Aculeata</taxon>
        <taxon>Formicoidea</taxon>
        <taxon>Formicidae</taxon>
        <taxon>Myrmicinae</taxon>
        <taxon>Mycetomoellerius</taxon>
    </lineage>
</organism>
<accession>A0A151X6W9</accession>
<proteinExistence type="predicted"/>
<sequence>YRLSRARRISENTFGIFVWRFGVFLRSINQTPDRVDKIVWAACAIHNWLRKTSASMYLPPKSVDTEDIITRDIIPGQGRSQVKEFEHVNLKGSNNYSFDAKQVRKRYAEYFVGEGALPWQLMKIGRKL</sequence>
<gene>
    <name evidence="1" type="ORF">ALC60_04958</name>
</gene>
<keyword evidence="2" id="KW-1185">Reference proteome</keyword>
<dbReference type="STRING" id="64791.A0A151X6W9"/>
<name>A0A151X6W9_9HYME</name>
<dbReference type="AlphaFoldDB" id="A0A151X6W9"/>
<dbReference type="Proteomes" id="UP000075809">
    <property type="component" value="Unassembled WGS sequence"/>
</dbReference>
<evidence type="ECO:0000313" key="1">
    <source>
        <dbReference type="EMBL" id="KYQ56135.1"/>
    </source>
</evidence>
<dbReference type="EMBL" id="KQ982464">
    <property type="protein sequence ID" value="KYQ56135.1"/>
    <property type="molecule type" value="Genomic_DNA"/>
</dbReference>
<evidence type="ECO:0008006" key="3">
    <source>
        <dbReference type="Google" id="ProtNLM"/>
    </source>
</evidence>
<protein>
    <recommendedName>
        <fullName evidence="3">DDE Tnp4 domain-containing protein</fullName>
    </recommendedName>
</protein>
<reference evidence="1 2" key="1">
    <citation type="submission" date="2015-09" db="EMBL/GenBank/DDBJ databases">
        <title>Trachymyrmex zeteki WGS genome.</title>
        <authorList>
            <person name="Nygaard S."/>
            <person name="Hu H."/>
            <person name="Boomsma J."/>
            <person name="Zhang G."/>
        </authorList>
    </citation>
    <scope>NUCLEOTIDE SEQUENCE [LARGE SCALE GENOMIC DNA]</scope>
    <source>
        <strain evidence="1">Tzet28-1</strain>
        <tissue evidence="1">Whole body</tissue>
    </source>
</reference>
<feature type="non-terminal residue" evidence="1">
    <location>
        <position position="1"/>
    </location>
</feature>